<accession>A0A4P9XP91</accession>
<keyword evidence="9" id="KW-1185">Reference proteome</keyword>
<feature type="domain" description="Glucosamine/galactosamine-6-phosphate isomerase" evidence="7">
    <location>
        <begin position="25"/>
        <end position="258"/>
    </location>
</feature>
<dbReference type="SUPFAM" id="SSF100950">
    <property type="entry name" value="NagB/RpiA/CoA transferase-like"/>
    <property type="match status" value="1"/>
</dbReference>
<dbReference type="AlphaFoldDB" id="A0A4P9XP91"/>
<dbReference type="Gene3D" id="3.40.50.1360">
    <property type="match status" value="1"/>
</dbReference>
<evidence type="ECO:0000256" key="5">
    <source>
        <dbReference type="ARBA" id="ARBA00022801"/>
    </source>
</evidence>
<dbReference type="STRING" id="78915.A0A4P9XP91"/>
<dbReference type="InterPro" id="IPR039104">
    <property type="entry name" value="6PGL"/>
</dbReference>
<dbReference type="PANTHER" id="PTHR11054:SF0">
    <property type="entry name" value="6-PHOSPHOGLUCONOLACTONASE"/>
    <property type="match status" value="1"/>
</dbReference>
<keyword evidence="5 6" id="KW-0378">Hydrolase</keyword>
<dbReference type="CDD" id="cd01400">
    <property type="entry name" value="6PGL"/>
    <property type="match status" value="1"/>
</dbReference>
<evidence type="ECO:0000313" key="9">
    <source>
        <dbReference type="Proteomes" id="UP000271241"/>
    </source>
</evidence>
<dbReference type="PANTHER" id="PTHR11054">
    <property type="entry name" value="6-PHOSPHOGLUCONOLACTONASE"/>
    <property type="match status" value="1"/>
</dbReference>
<dbReference type="NCBIfam" id="TIGR01198">
    <property type="entry name" value="pgl"/>
    <property type="match status" value="1"/>
</dbReference>
<name>A0A4P9XP91_9FUNG</name>
<protein>
    <recommendedName>
        <fullName evidence="4 6">6-phosphogluconolactonase</fullName>
        <shortName evidence="6">6PGL</shortName>
        <ecNumber evidence="4 6">3.1.1.31</ecNumber>
    </recommendedName>
</protein>
<proteinExistence type="inferred from homology"/>
<comment type="function">
    <text evidence="6">Hydrolysis of 6-phosphogluconolactone to 6-phosphogluconate.</text>
</comment>
<dbReference type="Pfam" id="PF01182">
    <property type="entry name" value="Glucosamine_iso"/>
    <property type="match status" value="1"/>
</dbReference>
<organism evidence="8 9">
    <name type="scientific">Thamnocephalis sphaerospora</name>
    <dbReference type="NCBI Taxonomy" id="78915"/>
    <lineage>
        <taxon>Eukaryota</taxon>
        <taxon>Fungi</taxon>
        <taxon>Fungi incertae sedis</taxon>
        <taxon>Zoopagomycota</taxon>
        <taxon>Zoopagomycotina</taxon>
        <taxon>Zoopagomycetes</taxon>
        <taxon>Zoopagales</taxon>
        <taxon>Sigmoideomycetaceae</taxon>
        <taxon>Thamnocephalis</taxon>
    </lineage>
</organism>
<reference evidence="9" key="1">
    <citation type="journal article" date="2018" name="Nat. Microbiol.">
        <title>Leveraging single-cell genomics to expand the fungal tree of life.</title>
        <authorList>
            <person name="Ahrendt S.R."/>
            <person name="Quandt C.A."/>
            <person name="Ciobanu D."/>
            <person name="Clum A."/>
            <person name="Salamov A."/>
            <person name="Andreopoulos B."/>
            <person name="Cheng J.F."/>
            <person name="Woyke T."/>
            <person name="Pelin A."/>
            <person name="Henrissat B."/>
            <person name="Reynolds N.K."/>
            <person name="Benny G.L."/>
            <person name="Smith M.E."/>
            <person name="James T.Y."/>
            <person name="Grigoriev I.V."/>
        </authorList>
    </citation>
    <scope>NUCLEOTIDE SEQUENCE [LARGE SCALE GENOMIC DNA]</scope>
    <source>
        <strain evidence="9">RSA 1356</strain>
    </source>
</reference>
<dbReference type="InterPro" id="IPR005900">
    <property type="entry name" value="6-phosphogluconolactonase_DevB"/>
</dbReference>
<comment type="pathway">
    <text evidence="2 6">Carbohydrate degradation; pentose phosphate pathway; D-ribulose 5-phosphate from D-glucose 6-phosphate (oxidative stage): step 2/3.</text>
</comment>
<comment type="similarity">
    <text evidence="3 6">Belongs to the glucosamine/galactosamine-6-phosphate isomerase family. 6-phosphogluconolactonase subfamily.</text>
</comment>
<gene>
    <name evidence="8" type="ORF">THASP1DRAFT_24111</name>
</gene>
<dbReference type="EMBL" id="KZ992672">
    <property type="protein sequence ID" value="RKP07796.1"/>
    <property type="molecule type" value="Genomic_DNA"/>
</dbReference>
<dbReference type="GO" id="GO:0006098">
    <property type="term" value="P:pentose-phosphate shunt"/>
    <property type="evidence" value="ECO:0007669"/>
    <property type="project" value="UniProtKB-UniPathway"/>
</dbReference>
<dbReference type="EC" id="3.1.1.31" evidence="4 6"/>
<dbReference type="InterPro" id="IPR006148">
    <property type="entry name" value="Glc/Gal-6P_isomerase"/>
</dbReference>
<dbReference type="Proteomes" id="UP000271241">
    <property type="component" value="Unassembled WGS sequence"/>
</dbReference>
<sequence>MTDSKETAPAFVPHDSPPAPKIYRETDLIEPLAAYVAKVAQDAISHHGRFTVAISGGSLPSQLRGLLAPGIRDTIDWSRWHVFLADERLVPLDHEDSNYRLLREQLISHIPDLDSRTYPIEASLVDNPEEAADAYIETMRRVFAAKESVKFPVFDLILLGMGPDGHTCSLFPGHKLLQRRSTWVASLTDSPKPPPQRITLTLPVINHAHHVAFVCAGGSKRDALRAILGQKTPEEQEAVKDNLLPAARVQPAHGYLVWFLDEAAAAALDDLEPIVTPTQYKL</sequence>
<dbReference type="GO" id="GO:0005975">
    <property type="term" value="P:carbohydrate metabolic process"/>
    <property type="evidence" value="ECO:0007669"/>
    <property type="project" value="UniProtKB-UniRule"/>
</dbReference>
<evidence type="ECO:0000256" key="2">
    <source>
        <dbReference type="ARBA" id="ARBA00004961"/>
    </source>
</evidence>
<evidence type="ECO:0000256" key="4">
    <source>
        <dbReference type="ARBA" id="ARBA00013198"/>
    </source>
</evidence>
<dbReference type="FunFam" id="3.40.50.1360:FF:000005">
    <property type="entry name" value="6-phosphogluconolactonase"/>
    <property type="match status" value="1"/>
</dbReference>
<evidence type="ECO:0000256" key="3">
    <source>
        <dbReference type="ARBA" id="ARBA00010662"/>
    </source>
</evidence>
<evidence type="ECO:0000313" key="8">
    <source>
        <dbReference type="EMBL" id="RKP07796.1"/>
    </source>
</evidence>
<evidence type="ECO:0000256" key="1">
    <source>
        <dbReference type="ARBA" id="ARBA00000832"/>
    </source>
</evidence>
<dbReference type="UniPathway" id="UPA00115">
    <property type="reaction ID" value="UER00409"/>
</dbReference>
<evidence type="ECO:0000256" key="6">
    <source>
        <dbReference type="RuleBase" id="RU365095"/>
    </source>
</evidence>
<dbReference type="OrthoDB" id="432544at2759"/>
<dbReference type="GO" id="GO:0016853">
    <property type="term" value="F:isomerase activity"/>
    <property type="evidence" value="ECO:0007669"/>
    <property type="project" value="UniProtKB-KW"/>
</dbReference>
<dbReference type="InterPro" id="IPR037171">
    <property type="entry name" value="NagB/RpiA_transferase-like"/>
</dbReference>
<comment type="catalytic activity">
    <reaction evidence="1 6">
        <text>6-phospho-D-glucono-1,5-lactone + H2O = 6-phospho-D-gluconate + H(+)</text>
        <dbReference type="Rhea" id="RHEA:12556"/>
        <dbReference type="ChEBI" id="CHEBI:15377"/>
        <dbReference type="ChEBI" id="CHEBI:15378"/>
        <dbReference type="ChEBI" id="CHEBI:57955"/>
        <dbReference type="ChEBI" id="CHEBI:58759"/>
        <dbReference type="EC" id="3.1.1.31"/>
    </reaction>
</comment>
<keyword evidence="8" id="KW-0413">Isomerase</keyword>
<dbReference type="GO" id="GO:0017057">
    <property type="term" value="F:6-phosphogluconolactonase activity"/>
    <property type="evidence" value="ECO:0007669"/>
    <property type="project" value="UniProtKB-UniRule"/>
</dbReference>
<evidence type="ECO:0000259" key="7">
    <source>
        <dbReference type="Pfam" id="PF01182"/>
    </source>
</evidence>